<evidence type="ECO:0000256" key="4">
    <source>
        <dbReference type="PROSITE-ProRule" id="PRU00433"/>
    </source>
</evidence>
<evidence type="ECO:0000256" key="5">
    <source>
        <dbReference type="SAM" id="SignalP"/>
    </source>
</evidence>
<dbReference type="GO" id="GO:0020037">
    <property type="term" value="F:heme binding"/>
    <property type="evidence" value="ECO:0007669"/>
    <property type="project" value="InterPro"/>
</dbReference>
<keyword evidence="8" id="KW-1185">Reference proteome</keyword>
<dbReference type="Gene3D" id="1.10.760.10">
    <property type="entry name" value="Cytochrome c-like domain"/>
    <property type="match status" value="1"/>
</dbReference>
<dbReference type="OrthoDB" id="335174at2"/>
<keyword evidence="3 4" id="KW-0408">Iron</keyword>
<evidence type="ECO:0000256" key="1">
    <source>
        <dbReference type="ARBA" id="ARBA00022617"/>
    </source>
</evidence>
<dbReference type="InterPro" id="IPR009056">
    <property type="entry name" value="Cyt_c-like_dom"/>
</dbReference>
<reference evidence="7 8" key="1">
    <citation type="submission" date="2016-10" db="EMBL/GenBank/DDBJ databases">
        <authorList>
            <person name="de Groot N.N."/>
        </authorList>
    </citation>
    <scope>NUCLEOTIDE SEQUENCE [LARGE SCALE GENOMIC DNA]</scope>
    <source>
        <strain evidence="7 8">DSM 28010</strain>
    </source>
</reference>
<dbReference type="GO" id="GO:0009055">
    <property type="term" value="F:electron transfer activity"/>
    <property type="evidence" value="ECO:0007669"/>
    <property type="project" value="InterPro"/>
</dbReference>
<evidence type="ECO:0000259" key="6">
    <source>
        <dbReference type="PROSITE" id="PS51007"/>
    </source>
</evidence>
<dbReference type="SUPFAM" id="SSF46626">
    <property type="entry name" value="Cytochrome c"/>
    <property type="match status" value="1"/>
</dbReference>
<gene>
    <name evidence="7" type="ORF">SAMN05421850_104106</name>
</gene>
<keyword evidence="1 4" id="KW-0349">Heme</keyword>
<feature type="domain" description="Cytochrome c" evidence="6">
    <location>
        <begin position="24"/>
        <end position="117"/>
    </location>
</feature>
<dbReference type="InterPro" id="IPR036909">
    <property type="entry name" value="Cyt_c-like_dom_sf"/>
</dbReference>
<evidence type="ECO:0000256" key="3">
    <source>
        <dbReference type="ARBA" id="ARBA00023004"/>
    </source>
</evidence>
<evidence type="ECO:0000313" key="8">
    <source>
        <dbReference type="Proteomes" id="UP000199340"/>
    </source>
</evidence>
<proteinExistence type="predicted"/>
<name>A0A1G8M9Y5_9RHOB</name>
<feature type="chain" id="PRO_5011781531" evidence="5">
    <location>
        <begin position="26"/>
        <end position="134"/>
    </location>
</feature>
<dbReference type="STRING" id="490829.SAMN05421850_104106"/>
<organism evidence="7 8">
    <name type="scientific">Lutimaribacter saemankumensis</name>
    <dbReference type="NCBI Taxonomy" id="490829"/>
    <lineage>
        <taxon>Bacteria</taxon>
        <taxon>Pseudomonadati</taxon>
        <taxon>Pseudomonadota</taxon>
        <taxon>Alphaproteobacteria</taxon>
        <taxon>Rhodobacterales</taxon>
        <taxon>Roseobacteraceae</taxon>
        <taxon>Lutimaribacter</taxon>
    </lineage>
</organism>
<keyword evidence="2 4" id="KW-0479">Metal-binding</keyword>
<feature type="signal peptide" evidence="5">
    <location>
        <begin position="1"/>
        <end position="25"/>
    </location>
</feature>
<dbReference type="Pfam" id="PF00034">
    <property type="entry name" value="Cytochrom_C"/>
    <property type="match status" value="1"/>
</dbReference>
<protein>
    <submittedName>
        <fullName evidence="7">Cytochrome C oxidase, cbb3-type, subunit III</fullName>
    </submittedName>
</protein>
<dbReference type="Proteomes" id="UP000199340">
    <property type="component" value="Unassembled WGS sequence"/>
</dbReference>
<dbReference type="EMBL" id="FNEB01000004">
    <property type="protein sequence ID" value="SDI64742.1"/>
    <property type="molecule type" value="Genomic_DNA"/>
</dbReference>
<dbReference type="GO" id="GO:0046872">
    <property type="term" value="F:metal ion binding"/>
    <property type="evidence" value="ECO:0007669"/>
    <property type="project" value="UniProtKB-KW"/>
</dbReference>
<sequence>MKRTFSVLSAFSAAVFLMCSPMAQAEETGQREYMNACASCHGPAGLGNGPMAEFMSVKVPDLTQLSAQNDGVFPMLDVIQIIDGRTGVRGHGSEMPVWGGQFKAEASAAGAYGGEVIARGRILSLAYYLQSIQK</sequence>
<dbReference type="PROSITE" id="PS51007">
    <property type="entry name" value="CYTC"/>
    <property type="match status" value="1"/>
</dbReference>
<accession>A0A1G8M9Y5</accession>
<dbReference type="AlphaFoldDB" id="A0A1G8M9Y5"/>
<evidence type="ECO:0000256" key="2">
    <source>
        <dbReference type="ARBA" id="ARBA00022723"/>
    </source>
</evidence>
<keyword evidence="5" id="KW-0732">Signal</keyword>
<evidence type="ECO:0000313" key="7">
    <source>
        <dbReference type="EMBL" id="SDI64742.1"/>
    </source>
</evidence>